<keyword evidence="6" id="KW-0732">Signal</keyword>
<evidence type="ECO:0000313" key="14">
    <source>
        <dbReference type="EMBL" id="KAG2634633.1"/>
    </source>
</evidence>
<evidence type="ECO:0000256" key="6">
    <source>
        <dbReference type="ARBA" id="ARBA00022729"/>
    </source>
</evidence>
<keyword evidence="9" id="KW-1133">Transmembrane helix</keyword>
<dbReference type="InterPro" id="IPR001245">
    <property type="entry name" value="Ser-Thr/Tyr_kinase_cat_dom"/>
</dbReference>
<proteinExistence type="inferred from homology"/>
<dbReference type="GO" id="GO:0005524">
    <property type="term" value="F:ATP binding"/>
    <property type="evidence" value="ECO:0007669"/>
    <property type="project" value="UniProtKB-KW"/>
</dbReference>
<gene>
    <name evidence="14" type="ORF">PVAP13_2NG173600</name>
</gene>
<dbReference type="AlphaFoldDB" id="A0A8T0VQ33"/>
<organism evidence="14 15">
    <name type="scientific">Panicum virgatum</name>
    <name type="common">Blackwell switchgrass</name>
    <dbReference type="NCBI Taxonomy" id="38727"/>
    <lineage>
        <taxon>Eukaryota</taxon>
        <taxon>Viridiplantae</taxon>
        <taxon>Streptophyta</taxon>
        <taxon>Embryophyta</taxon>
        <taxon>Tracheophyta</taxon>
        <taxon>Spermatophyta</taxon>
        <taxon>Magnoliopsida</taxon>
        <taxon>Liliopsida</taxon>
        <taxon>Poales</taxon>
        <taxon>Poaceae</taxon>
        <taxon>PACMAD clade</taxon>
        <taxon>Panicoideae</taxon>
        <taxon>Panicodae</taxon>
        <taxon>Paniceae</taxon>
        <taxon>Panicinae</taxon>
        <taxon>Panicum</taxon>
        <taxon>Panicum sect. Hiantes</taxon>
    </lineage>
</organism>
<accession>A0A8T0VQ33</accession>
<evidence type="ECO:0000313" key="15">
    <source>
        <dbReference type="Proteomes" id="UP000823388"/>
    </source>
</evidence>
<dbReference type="InterPro" id="IPR000719">
    <property type="entry name" value="Prot_kinase_dom"/>
</dbReference>
<evidence type="ECO:0000259" key="13">
    <source>
        <dbReference type="PROSITE" id="PS50011"/>
    </source>
</evidence>
<dbReference type="GO" id="GO:0004672">
    <property type="term" value="F:protein kinase activity"/>
    <property type="evidence" value="ECO:0007669"/>
    <property type="project" value="InterPro"/>
</dbReference>
<keyword evidence="4" id="KW-1003">Cell membrane</keyword>
<dbReference type="PROSITE" id="PS00108">
    <property type="entry name" value="PROTEIN_KINASE_ST"/>
    <property type="match status" value="1"/>
</dbReference>
<dbReference type="EMBL" id="CM029040">
    <property type="protein sequence ID" value="KAG2634633.1"/>
    <property type="molecule type" value="Genomic_DNA"/>
</dbReference>
<evidence type="ECO:0000256" key="4">
    <source>
        <dbReference type="ARBA" id="ARBA00022475"/>
    </source>
</evidence>
<keyword evidence="11" id="KW-0675">Receptor</keyword>
<comment type="caution">
    <text evidence="14">The sequence shown here is derived from an EMBL/GenBank/DDBJ whole genome shotgun (WGS) entry which is preliminary data.</text>
</comment>
<dbReference type="SUPFAM" id="SSF56112">
    <property type="entry name" value="Protein kinase-like (PK-like)"/>
    <property type="match status" value="1"/>
</dbReference>
<keyword evidence="10" id="KW-0472">Membrane</keyword>
<evidence type="ECO:0000256" key="11">
    <source>
        <dbReference type="ARBA" id="ARBA00023170"/>
    </source>
</evidence>
<dbReference type="GO" id="GO:0005886">
    <property type="term" value="C:plasma membrane"/>
    <property type="evidence" value="ECO:0007669"/>
    <property type="project" value="UniProtKB-SubCell"/>
</dbReference>
<feature type="domain" description="Protein kinase" evidence="13">
    <location>
        <begin position="1"/>
        <end position="231"/>
    </location>
</feature>
<dbReference type="PANTHER" id="PTHR45631">
    <property type="entry name" value="OS07G0107800 PROTEIN-RELATED"/>
    <property type="match status" value="1"/>
</dbReference>
<keyword evidence="15" id="KW-1185">Reference proteome</keyword>
<dbReference type="FunFam" id="1.10.510.10:FF:000240">
    <property type="entry name" value="Lectin-domain containing receptor kinase A4.3"/>
    <property type="match status" value="1"/>
</dbReference>
<keyword evidence="8" id="KW-0067">ATP-binding</keyword>
<keyword evidence="7" id="KW-0547">Nucleotide-binding</keyword>
<protein>
    <recommendedName>
        <fullName evidence="13">Protein kinase domain-containing protein</fullName>
    </recommendedName>
</protein>
<dbReference type="PANTHER" id="PTHR45631:SF6">
    <property type="entry name" value="OS09G0352000 PROTEIN"/>
    <property type="match status" value="1"/>
</dbReference>
<evidence type="ECO:0000256" key="9">
    <source>
        <dbReference type="ARBA" id="ARBA00022989"/>
    </source>
</evidence>
<comment type="similarity">
    <text evidence="2">In the N-terminal section; belongs to the leguminous lectin family.</text>
</comment>
<evidence type="ECO:0000256" key="8">
    <source>
        <dbReference type="ARBA" id="ARBA00022840"/>
    </source>
</evidence>
<reference evidence="14" key="1">
    <citation type="submission" date="2020-05" db="EMBL/GenBank/DDBJ databases">
        <title>WGS assembly of Panicum virgatum.</title>
        <authorList>
            <person name="Lovell J.T."/>
            <person name="Jenkins J."/>
            <person name="Shu S."/>
            <person name="Juenger T.E."/>
            <person name="Schmutz J."/>
        </authorList>
    </citation>
    <scope>NUCLEOTIDE SEQUENCE</scope>
    <source>
        <strain evidence="14">AP13</strain>
    </source>
</reference>
<dbReference type="PROSITE" id="PS50011">
    <property type="entry name" value="PROTEIN_KINASE_DOM"/>
    <property type="match status" value="1"/>
</dbReference>
<evidence type="ECO:0000256" key="7">
    <source>
        <dbReference type="ARBA" id="ARBA00022741"/>
    </source>
</evidence>
<dbReference type="Pfam" id="PF07714">
    <property type="entry name" value="PK_Tyr_Ser-Thr"/>
    <property type="match status" value="1"/>
</dbReference>
<dbReference type="InterPro" id="IPR008271">
    <property type="entry name" value="Ser/Thr_kinase_AS"/>
</dbReference>
<dbReference type="SMART" id="SM00220">
    <property type="entry name" value="S_TKc"/>
    <property type="match status" value="1"/>
</dbReference>
<comment type="similarity">
    <text evidence="3">In the C-terminal section; belongs to the protein kinase superfamily. Ser/Thr protein kinase family.</text>
</comment>
<dbReference type="GO" id="GO:0002229">
    <property type="term" value="P:defense response to oomycetes"/>
    <property type="evidence" value="ECO:0007669"/>
    <property type="project" value="UniProtKB-ARBA"/>
</dbReference>
<dbReference type="InterPro" id="IPR011009">
    <property type="entry name" value="Kinase-like_dom_sf"/>
</dbReference>
<evidence type="ECO:0000256" key="3">
    <source>
        <dbReference type="ARBA" id="ARBA00010217"/>
    </source>
</evidence>
<dbReference type="Gene3D" id="1.10.510.10">
    <property type="entry name" value="Transferase(Phosphotransferase) domain 1"/>
    <property type="match status" value="1"/>
</dbReference>
<keyword evidence="5" id="KW-0812">Transmembrane</keyword>
<name>A0A8T0VQ33_PANVG</name>
<sequence>MSQGNLYDHLRGKHAAVEILNWGTRVRIVLEAAQGLDYLHNGCSPPIIHRDVKSSNILLGRNLQAKIADMGLSRLYLSDTQTHISATAAGTAGYMDPEYYLTGRLTESSDVYSFGIVLIEVATGEPPLVPGLGHIVQRVKQRIAAGDIGSIADSRLGGAYDVSSMWKVVDIAMACTVADAGAVRPTMAGAVAQLKDSLALEDARVNDCSVPARTVPRDDAALMPSFGPSLR</sequence>
<keyword evidence="12" id="KW-0325">Glycoprotein</keyword>
<evidence type="ECO:0000256" key="1">
    <source>
        <dbReference type="ARBA" id="ARBA00004251"/>
    </source>
</evidence>
<evidence type="ECO:0000256" key="5">
    <source>
        <dbReference type="ARBA" id="ARBA00022692"/>
    </source>
</evidence>
<evidence type="ECO:0000256" key="10">
    <source>
        <dbReference type="ARBA" id="ARBA00023136"/>
    </source>
</evidence>
<comment type="subcellular location">
    <subcellularLocation>
        <location evidence="1">Cell membrane</location>
        <topology evidence="1">Single-pass type I membrane protein</topology>
    </subcellularLocation>
</comment>
<dbReference type="Proteomes" id="UP000823388">
    <property type="component" value="Chromosome 2N"/>
</dbReference>
<evidence type="ECO:0000256" key="12">
    <source>
        <dbReference type="ARBA" id="ARBA00023180"/>
    </source>
</evidence>
<evidence type="ECO:0000256" key="2">
    <source>
        <dbReference type="ARBA" id="ARBA00008536"/>
    </source>
</evidence>